<reference evidence="11 12" key="1">
    <citation type="submission" date="2016-01" db="EMBL/GenBank/DDBJ databases">
        <authorList>
            <person name="Peeters C."/>
        </authorList>
    </citation>
    <scope>NUCLEOTIDE SEQUENCE [LARGE SCALE GENOMIC DNA]</scope>
    <source>
        <strain evidence="11">LMG 29315</strain>
    </source>
</reference>
<evidence type="ECO:0000256" key="10">
    <source>
        <dbReference type="HAMAP-Rule" id="MF_00536"/>
    </source>
</evidence>
<dbReference type="Pfam" id="PF04166">
    <property type="entry name" value="PdxA"/>
    <property type="match status" value="1"/>
</dbReference>
<dbReference type="NCBIfam" id="NF002520">
    <property type="entry name" value="PRK01909.1"/>
    <property type="match status" value="1"/>
</dbReference>
<comment type="pathway">
    <text evidence="10">Cofactor biosynthesis; pyridoxine 5'-phosphate biosynthesis; pyridoxine 5'-phosphate from D-erythrose 4-phosphate: step 4/5.</text>
</comment>
<feature type="binding site" evidence="10">
    <location>
        <position position="276"/>
    </location>
    <ligand>
        <name>substrate</name>
    </ligand>
</feature>
<dbReference type="PANTHER" id="PTHR30004:SF5">
    <property type="entry name" value="4-HYDROXYTHREONINE-4-PHOSPHATE DEHYDROGENASE"/>
    <property type="match status" value="1"/>
</dbReference>
<dbReference type="GO" id="GO:0005737">
    <property type="term" value="C:cytoplasm"/>
    <property type="evidence" value="ECO:0007669"/>
    <property type="project" value="UniProtKB-SubCell"/>
</dbReference>
<dbReference type="GO" id="GO:0051287">
    <property type="term" value="F:NAD binding"/>
    <property type="evidence" value="ECO:0007669"/>
    <property type="project" value="InterPro"/>
</dbReference>
<comment type="miscellaneous">
    <text evidence="10">The active site is located at the dimer interface.</text>
</comment>
<keyword evidence="12" id="KW-1185">Reference proteome</keyword>
<organism evidence="11 12">
    <name type="scientific">Caballeronia concitans</name>
    <dbReference type="NCBI Taxonomy" id="1777133"/>
    <lineage>
        <taxon>Bacteria</taxon>
        <taxon>Pseudomonadati</taxon>
        <taxon>Pseudomonadota</taxon>
        <taxon>Betaproteobacteria</taxon>
        <taxon>Burkholderiales</taxon>
        <taxon>Burkholderiaceae</taxon>
        <taxon>Caballeronia</taxon>
    </lineage>
</organism>
<comment type="subunit">
    <text evidence="10">Homodimer.</text>
</comment>
<keyword evidence="8 10" id="KW-0664">Pyridoxine biosynthesis</keyword>
<dbReference type="UniPathway" id="UPA00244">
    <property type="reaction ID" value="UER00312"/>
</dbReference>
<feature type="binding site" evidence="10">
    <location>
        <position position="285"/>
    </location>
    <ligand>
        <name>substrate</name>
    </ligand>
</feature>
<comment type="caution">
    <text evidence="11">The sequence shown here is derived from an EMBL/GenBank/DDBJ whole genome shotgun (WGS) entry which is preliminary data.</text>
</comment>
<evidence type="ECO:0000256" key="3">
    <source>
        <dbReference type="ARBA" id="ARBA00022833"/>
    </source>
</evidence>
<dbReference type="EMBL" id="FCNV02000009">
    <property type="protein sequence ID" value="SAL38800.1"/>
    <property type="molecule type" value="Genomic_DNA"/>
</dbReference>
<dbReference type="RefSeq" id="WP_087128574.1">
    <property type="nucleotide sequence ID" value="NZ_FCNV02000009.1"/>
</dbReference>
<feature type="binding site" evidence="10">
    <location>
        <position position="294"/>
    </location>
    <ligand>
        <name>substrate</name>
    </ligand>
</feature>
<evidence type="ECO:0000313" key="12">
    <source>
        <dbReference type="Proteomes" id="UP000198263"/>
    </source>
</evidence>
<evidence type="ECO:0000256" key="6">
    <source>
        <dbReference type="ARBA" id="ARBA00023002"/>
    </source>
</evidence>
<keyword evidence="5 10" id="KW-0521">NADP</keyword>
<sequence>MSTAAHSDQPEAVTVAITTGEPAGVGPELTAVALREAQSRWPAVRFTVLGDRALLEARAGAGAGWPANAEPVDIEHHALAAPAEAGKLNAANGRYVLGLLDAAIDGAVAGRFDAIVTAPLQKSTINDAGVPFTGHTEYLAERTHTPRVVMMLAGTGERPLRVALATTHLPLKDVSAALTIDGLVQTLRIIHHDLRAHFGLAAPRILVTGLNPHAGENGYLGREEIDVIAPALERARALGIDAPGPYPADTLFQPRYLKDADCVLAMFHDQGLPVLKYATFGEGINVTLGLPIIRTSVDHGTALDLAGTGRADAGSMIAAIDAAVTMARHKRQLQRHA</sequence>
<comment type="function">
    <text evidence="10">Catalyzes the NAD(P)-dependent oxidation of 4-(phosphooxy)-L-threonine (HTP) into 2-amino-3-oxo-4-(phosphooxy)butyric acid which spontaneously decarboxylates to form 3-amino-2-oxopropyl phosphate (AHAP).</text>
</comment>
<dbReference type="InterPro" id="IPR037510">
    <property type="entry name" value="PdxA"/>
</dbReference>
<dbReference type="NCBIfam" id="TIGR00557">
    <property type="entry name" value="pdxA"/>
    <property type="match status" value="1"/>
</dbReference>
<feature type="binding site" evidence="10">
    <location>
        <position position="136"/>
    </location>
    <ligand>
        <name>substrate</name>
    </ligand>
</feature>
<evidence type="ECO:0000256" key="9">
    <source>
        <dbReference type="ARBA" id="ARBA00023285"/>
    </source>
</evidence>
<dbReference type="HAMAP" id="MF_00536">
    <property type="entry name" value="PdxA"/>
    <property type="match status" value="1"/>
</dbReference>
<evidence type="ECO:0000256" key="4">
    <source>
        <dbReference type="ARBA" id="ARBA00022842"/>
    </source>
</evidence>
<evidence type="ECO:0000256" key="7">
    <source>
        <dbReference type="ARBA" id="ARBA00023027"/>
    </source>
</evidence>
<dbReference type="GO" id="GO:0008615">
    <property type="term" value="P:pyridoxine biosynthetic process"/>
    <property type="evidence" value="ECO:0007669"/>
    <property type="project" value="UniProtKB-UniRule"/>
</dbReference>
<dbReference type="PANTHER" id="PTHR30004">
    <property type="entry name" value="4-HYDROXYTHREONINE-4-PHOSPHATE DEHYDROGENASE"/>
    <property type="match status" value="1"/>
</dbReference>
<name>A0A658R1B8_9BURK</name>
<evidence type="ECO:0000256" key="2">
    <source>
        <dbReference type="ARBA" id="ARBA00022723"/>
    </source>
</evidence>
<dbReference type="AlphaFoldDB" id="A0A658R1B8"/>
<evidence type="ECO:0000313" key="11">
    <source>
        <dbReference type="EMBL" id="SAL38800.1"/>
    </source>
</evidence>
<evidence type="ECO:0000256" key="8">
    <source>
        <dbReference type="ARBA" id="ARBA00023096"/>
    </source>
</evidence>
<dbReference type="GO" id="GO:0000287">
    <property type="term" value="F:magnesium ion binding"/>
    <property type="evidence" value="ECO:0007669"/>
    <property type="project" value="UniProtKB-UniRule"/>
</dbReference>
<protein>
    <recommendedName>
        <fullName evidence="10">4-hydroxythreonine-4-phosphate dehydrogenase</fullName>
        <ecNumber evidence="10">1.1.1.262</ecNumber>
    </recommendedName>
    <alternativeName>
        <fullName evidence="10">4-(phosphohydroxy)-L-threonine dehydrogenase</fullName>
    </alternativeName>
</protein>
<keyword evidence="7 10" id="KW-0520">NAD</keyword>
<comment type="catalytic activity">
    <reaction evidence="10">
        <text>4-(phosphooxy)-L-threonine + NAD(+) = 3-amino-2-oxopropyl phosphate + CO2 + NADH</text>
        <dbReference type="Rhea" id="RHEA:32275"/>
        <dbReference type="ChEBI" id="CHEBI:16526"/>
        <dbReference type="ChEBI" id="CHEBI:57279"/>
        <dbReference type="ChEBI" id="CHEBI:57540"/>
        <dbReference type="ChEBI" id="CHEBI:57945"/>
        <dbReference type="ChEBI" id="CHEBI:58452"/>
        <dbReference type="EC" id="1.1.1.262"/>
    </reaction>
</comment>
<evidence type="ECO:0000256" key="5">
    <source>
        <dbReference type="ARBA" id="ARBA00022857"/>
    </source>
</evidence>
<dbReference type="OrthoDB" id="9801783at2"/>
<keyword evidence="9 10" id="KW-0170">Cobalt</keyword>
<feature type="binding site" evidence="10">
    <location>
        <position position="268"/>
    </location>
    <ligand>
        <name>a divalent metal cation</name>
        <dbReference type="ChEBI" id="CHEBI:60240"/>
        <note>ligand shared between dimeric partners</note>
    </ligand>
</feature>
<comment type="cofactor">
    <cofactor evidence="10">
        <name>Zn(2+)</name>
        <dbReference type="ChEBI" id="CHEBI:29105"/>
    </cofactor>
    <cofactor evidence="10">
        <name>Mg(2+)</name>
        <dbReference type="ChEBI" id="CHEBI:18420"/>
    </cofactor>
    <cofactor evidence="10">
        <name>Co(2+)</name>
        <dbReference type="ChEBI" id="CHEBI:48828"/>
    </cofactor>
    <text evidence="10">Binds 1 divalent metal cation per subunit. Can use ions such as Zn(2+), Mg(2+) or Co(2+).</text>
</comment>
<feature type="binding site" evidence="10">
    <location>
        <position position="135"/>
    </location>
    <ligand>
        <name>substrate</name>
    </ligand>
</feature>
<keyword evidence="4 10" id="KW-0460">Magnesium</keyword>
<dbReference type="GO" id="GO:0050897">
    <property type="term" value="F:cobalt ion binding"/>
    <property type="evidence" value="ECO:0007669"/>
    <property type="project" value="UniProtKB-UniRule"/>
</dbReference>
<feature type="binding site" evidence="10">
    <location>
        <position position="213"/>
    </location>
    <ligand>
        <name>a divalent metal cation</name>
        <dbReference type="ChEBI" id="CHEBI:60240"/>
        <note>ligand shared between dimeric partners</note>
    </ligand>
</feature>
<dbReference type="EC" id="1.1.1.262" evidence="10"/>
<dbReference type="SUPFAM" id="SSF53659">
    <property type="entry name" value="Isocitrate/Isopropylmalate dehydrogenase-like"/>
    <property type="match status" value="1"/>
</dbReference>
<evidence type="ECO:0000256" key="1">
    <source>
        <dbReference type="ARBA" id="ARBA00022490"/>
    </source>
</evidence>
<comment type="subcellular location">
    <subcellularLocation>
        <location evidence="10">Cytoplasm</location>
    </subcellularLocation>
</comment>
<gene>
    <name evidence="10" type="primary">pdxA</name>
    <name evidence="11" type="ORF">AWB72_03977</name>
</gene>
<accession>A0A658R1B8</accession>
<feature type="binding site" evidence="10">
    <location>
        <position position="168"/>
    </location>
    <ligand>
        <name>a divalent metal cation</name>
        <dbReference type="ChEBI" id="CHEBI:60240"/>
        <note>ligand shared between dimeric partners</note>
    </ligand>
</feature>
<keyword evidence="1 10" id="KW-0963">Cytoplasm</keyword>
<dbReference type="GO" id="GO:0050570">
    <property type="term" value="F:4-hydroxythreonine-4-phosphate dehydrogenase activity"/>
    <property type="evidence" value="ECO:0007669"/>
    <property type="project" value="UniProtKB-UniRule"/>
</dbReference>
<dbReference type="Gene3D" id="3.40.718.10">
    <property type="entry name" value="Isopropylmalate Dehydrogenase"/>
    <property type="match status" value="1"/>
</dbReference>
<dbReference type="GO" id="GO:0008270">
    <property type="term" value="F:zinc ion binding"/>
    <property type="evidence" value="ECO:0007669"/>
    <property type="project" value="UniProtKB-UniRule"/>
</dbReference>
<dbReference type="GO" id="GO:0042823">
    <property type="term" value="P:pyridoxal phosphate biosynthetic process"/>
    <property type="evidence" value="ECO:0007669"/>
    <property type="project" value="UniProtKB-UniRule"/>
</dbReference>
<proteinExistence type="inferred from homology"/>
<keyword evidence="6 10" id="KW-0560">Oxidoreductase</keyword>
<dbReference type="Proteomes" id="UP000198263">
    <property type="component" value="Unassembled WGS sequence"/>
</dbReference>
<keyword evidence="2 10" id="KW-0479">Metal-binding</keyword>
<comment type="similarity">
    <text evidence="10">Belongs to the PdxA family.</text>
</comment>
<dbReference type="InterPro" id="IPR005255">
    <property type="entry name" value="PdxA_fam"/>
</dbReference>
<keyword evidence="3 10" id="KW-0862">Zinc</keyword>